<proteinExistence type="predicted"/>
<dbReference type="EMBL" id="JAEHHL010000006">
    <property type="protein sequence ID" value="MBK0399513.1"/>
    <property type="molecule type" value="Genomic_DNA"/>
</dbReference>
<organism evidence="2 3">
    <name type="scientific">Thermohalobaculum xanthum</name>
    <dbReference type="NCBI Taxonomy" id="2753746"/>
    <lineage>
        <taxon>Bacteria</taxon>
        <taxon>Pseudomonadati</taxon>
        <taxon>Pseudomonadota</taxon>
        <taxon>Alphaproteobacteria</taxon>
        <taxon>Rhodobacterales</taxon>
        <taxon>Paracoccaceae</taxon>
        <taxon>Thermohalobaculum</taxon>
    </lineage>
</organism>
<evidence type="ECO:0000256" key="1">
    <source>
        <dbReference type="SAM" id="MobiDB-lite"/>
    </source>
</evidence>
<dbReference type="RefSeq" id="WP_200609723.1">
    <property type="nucleotide sequence ID" value="NZ_JAEHHL010000006.1"/>
</dbReference>
<reference evidence="2" key="1">
    <citation type="submission" date="2020-12" db="EMBL/GenBank/DDBJ databases">
        <title>Bacterial taxonomy.</title>
        <authorList>
            <person name="Pan X."/>
        </authorList>
    </citation>
    <scope>NUCLEOTIDE SEQUENCE</scope>
    <source>
        <strain evidence="2">M0105</strain>
    </source>
</reference>
<dbReference type="AlphaFoldDB" id="A0A8J7M8A2"/>
<evidence type="ECO:0008006" key="4">
    <source>
        <dbReference type="Google" id="ProtNLM"/>
    </source>
</evidence>
<name>A0A8J7M8A2_9RHOB</name>
<dbReference type="Proteomes" id="UP000655420">
    <property type="component" value="Unassembled WGS sequence"/>
</dbReference>
<accession>A0A8J7M8A2</accession>
<feature type="compositionally biased region" description="Acidic residues" evidence="1">
    <location>
        <begin position="71"/>
        <end position="84"/>
    </location>
</feature>
<evidence type="ECO:0000313" key="2">
    <source>
        <dbReference type="EMBL" id="MBK0399513.1"/>
    </source>
</evidence>
<comment type="caution">
    <text evidence="2">The sequence shown here is derived from an EMBL/GenBank/DDBJ whole genome shotgun (WGS) entry which is preliminary data.</text>
</comment>
<evidence type="ECO:0000313" key="3">
    <source>
        <dbReference type="Proteomes" id="UP000655420"/>
    </source>
</evidence>
<gene>
    <name evidence="2" type="ORF">H0I76_09945</name>
</gene>
<feature type="region of interest" description="Disordered" evidence="1">
    <location>
        <begin position="59"/>
        <end position="84"/>
    </location>
</feature>
<protein>
    <recommendedName>
        <fullName evidence="4">Terminase small subunit</fullName>
    </recommendedName>
</protein>
<keyword evidence="3" id="KW-1185">Reference proteome</keyword>
<sequence length="84" mass="9215">MSDAERDAWLELADEMPWLAHSDRKIVEVAAKLTVRLAADTDMGVNALAQLRMCLSSMGGTPADRSKVVLPDDEDDDPLAEFLN</sequence>